<reference evidence="4 5" key="1">
    <citation type="submission" date="2023-03" db="EMBL/GenBank/DDBJ databases">
        <title>Mating type loci evolution in Malassezia.</title>
        <authorList>
            <person name="Coelho M.A."/>
        </authorList>
    </citation>
    <scope>NUCLEOTIDE SEQUENCE [LARGE SCALE GENOMIC DNA]</scope>
    <source>
        <strain evidence="4 5">CBS 13387</strain>
    </source>
</reference>
<dbReference type="AlphaFoldDB" id="A0AAJ5Z4D3"/>
<dbReference type="EMBL" id="CP119923">
    <property type="protein sequence ID" value="WFD17564.1"/>
    <property type="molecule type" value="Genomic_DNA"/>
</dbReference>
<dbReference type="Pfam" id="PF05670">
    <property type="entry name" value="NFACT-R_1"/>
    <property type="match status" value="1"/>
</dbReference>
<protein>
    <recommendedName>
        <fullName evidence="3">NFACT RNA-binding domain-containing protein</fullName>
    </recommendedName>
</protein>
<dbReference type="InterPro" id="IPR008532">
    <property type="entry name" value="NFACT_RNA-bd"/>
</dbReference>
<evidence type="ECO:0000259" key="3">
    <source>
        <dbReference type="Pfam" id="PF05670"/>
    </source>
</evidence>
<comment type="similarity">
    <text evidence="1">Belongs to the CCDC25 family.</text>
</comment>
<name>A0AAJ5Z4D3_9BASI</name>
<accession>A0AAJ5Z4D3</accession>
<dbReference type="InterPro" id="IPR039730">
    <property type="entry name" value="Jlp2/Ccd25"/>
</dbReference>
<evidence type="ECO:0000256" key="2">
    <source>
        <dbReference type="SAM" id="MobiDB-lite"/>
    </source>
</evidence>
<feature type="compositionally biased region" description="Acidic residues" evidence="2">
    <location>
        <begin position="164"/>
        <end position="176"/>
    </location>
</feature>
<proteinExistence type="inferred from homology"/>
<evidence type="ECO:0000256" key="1">
    <source>
        <dbReference type="ARBA" id="ARBA00008998"/>
    </source>
</evidence>
<feature type="domain" description="NFACT RNA-binding" evidence="3">
    <location>
        <begin position="9"/>
        <end position="60"/>
    </location>
</feature>
<organism evidence="4 5">
    <name type="scientific">Malassezia arunalokei</name>
    <dbReference type="NCBI Taxonomy" id="1514897"/>
    <lineage>
        <taxon>Eukaryota</taxon>
        <taxon>Fungi</taxon>
        <taxon>Dikarya</taxon>
        <taxon>Basidiomycota</taxon>
        <taxon>Ustilaginomycotina</taxon>
        <taxon>Malasseziomycetes</taxon>
        <taxon>Malasseziales</taxon>
        <taxon>Malasseziaceae</taxon>
        <taxon>Malassezia</taxon>
    </lineage>
</organism>
<feature type="region of interest" description="Disordered" evidence="2">
    <location>
        <begin position="147"/>
        <end position="176"/>
    </location>
</feature>
<dbReference type="Proteomes" id="UP001217582">
    <property type="component" value="Chromosome 8"/>
</dbReference>
<dbReference type="PANTHER" id="PTHR13049:SF2">
    <property type="entry name" value="COILED-COIL DOMAIN-CONTAINING PROTEIN 25"/>
    <property type="match status" value="1"/>
</dbReference>
<evidence type="ECO:0000313" key="5">
    <source>
        <dbReference type="Proteomes" id="UP001217582"/>
    </source>
</evidence>
<evidence type="ECO:0000313" key="4">
    <source>
        <dbReference type="EMBL" id="WFD17564.1"/>
    </source>
</evidence>
<keyword evidence="5" id="KW-1185">Reference proteome</keyword>
<sequence length="176" mass="20582">MPEGMEWTSIPEGILEDCSQLVKANSIEGNKKNNITIIYTPHANVKKTGDMAVGSVMFHNDRLVKRFHVKERKNEIVNRLNKTKEVRAVDFEAERQERERALGRKKKEHALLQQKETLEAKRMYKEQAEARDYSKLFSEEAIAEEQRAKERRARIRAAQKTPREEDDAYESDDSFM</sequence>
<gene>
    <name evidence="4" type="ORF">MARU1_003620</name>
</gene>
<dbReference type="PANTHER" id="PTHR13049">
    <property type="entry name" value="DUF814-RELATED"/>
    <property type="match status" value="1"/>
</dbReference>